<evidence type="ECO:0000313" key="6">
    <source>
        <dbReference type="Proteomes" id="UP000001197"/>
    </source>
</evidence>
<accession>B2ATB1</accession>
<feature type="region of interest" description="Disordered" evidence="1">
    <location>
        <begin position="129"/>
        <end position="182"/>
    </location>
</feature>
<keyword evidence="2" id="KW-0472">Membrane</keyword>
<dbReference type="Gene3D" id="3.10.129.10">
    <property type="entry name" value="Hotdog Thioesterase"/>
    <property type="match status" value="1"/>
</dbReference>
<gene>
    <name evidence="4" type="ORF">PODANS_1_15250</name>
</gene>
<organism evidence="4">
    <name type="scientific">Podospora anserina (strain S / ATCC MYA-4624 / DSM 980 / FGSC 10383)</name>
    <name type="common">Pleurage anserina</name>
    <dbReference type="NCBI Taxonomy" id="515849"/>
    <lineage>
        <taxon>Eukaryota</taxon>
        <taxon>Fungi</taxon>
        <taxon>Dikarya</taxon>
        <taxon>Ascomycota</taxon>
        <taxon>Pezizomycotina</taxon>
        <taxon>Sordariomycetes</taxon>
        <taxon>Sordariomycetidae</taxon>
        <taxon>Sordariales</taxon>
        <taxon>Podosporaceae</taxon>
        <taxon>Podospora</taxon>
        <taxon>Podospora anserina</taxon>
    </lineage>
</organism>
<dbReference type="SUPFAM" id="SSF54637">
    <property type="entry name" value="Thioesterase/thiol ester dehydrase-isomerase"/>
    <property type="match status" value="1"/>
</dbReference>
<feature type="transmembrane region" description="Helical" evidence="2">
    <location>
        <begin position="192"/>
        <end position="213"/>
    </location>
</feature>
<dbReference type="InterPro" id="IPR006683">
    <property type="entry name" value="Thioestr_dom"/>
</dbReference>
<evidence type="ECO:0000256" key="2">
    <source>
        <dbReference type="SAM" id="Phobius"/>
    </source>
</evidence>
<reference evidence="5" key="4">
    <citation type="submission" date="2015-04" db="EMBL/GenBank/DDBJ databases">
        <title>Maintaining two mating types: Structure of the mating type locus and its role in heterokaryosis in Podospora anserina.</title>
        <authorList>
            <person name="Grognet P."/>
            <person name="Bidard F."/>
            <person name="Kuchly C."/>
            <person name="Chan Ho Tong L."/>
            <person name="Coppin E."/>
            <person name="Ait Benkhali J."/>
            <person name="Couloux A."/>
            <person name="Wincker P."/>
            <person name="Debuchy R."/>
            <person name="Silar P."/>
        </authorList>
    </citation>
    <scope>NUCLEOTIDE SEQUENCE</scope>
</reference>
<keyword evidence="2" id="KW-1133">Transmembrane helix</keyword>
<dbReference type="EMBL" id="CU633899">
    <property type="protein sequence ID" value="CAP67634.1"/>
    <property type="molecule type" value="Genomic_DNA"/>
</dbReference>
<dbReference type="InterPro" id="IPR052061">
    <property type="entry name" value="PTE-AB_protein"/>
</dbReference>
<evidence type="ECO:0000256" key="1">
    <source>
        <dbReference type="SAM" id="MobiDB-lite"/>
    </source>
</evidence>
<name>B2ATB1_PODAN</name>
<dbReference type="PANTHER" id="PTHR47260:SF1">
    <property type="entry name" value="UPF0644 PROTEIN PB2B4.06"/>
    <property type="match status" value="1"/>
</dbReference>
<feature type="domain" description="Thioesterase" evidence="3">
    <location>
        <begin position="311"/>
        <end position="351"/>
    </location>
</feature>
<proteinExistence type="predicted"/>
<dbReference type="CDD" id="cd03443">
    <property type="entry name" value="PaaI_thioesterase"/>
    <property type="match status" value="1"/>
</dbReference>
<reference evidence="6" key="3">
    <citation type="journal article" date="2014" name="Genetics">
        <title>Maintaining two mating types: Structure of the mating type locus and its role in heterokaryosis in Podospora anserina.</title>
        <authorList>
            <person name="Grognet P."/>
            <person name="Bidard F."/>
            <person name="Kuchly C."/>
            <person name="Tong L.C.H."/>
            <person name="Coppin E."/>
            <person name="Benkhali J.A."/>
            <person name="Couloux A."/>
            <person name="Wincker P."/>
            <person name="Debuchy R."/>
            <person name="Silar P."/>
        </authorList>
    </citation>
    <scope>GENOME REANNOTATION</scope>
    <source>
        <strain evidence="6">S / ATCC MYA-4624 / DSM 980 / FGSC 10383</strain>
    </source>
</reference>
<dbReference type="KEGG" id="pan:PODANSg3996"/>
<reference evidence="4 6" key="1">
    <citation type="journal article" date="2008" name="Genome Biol.">
        <title>The genome sequence of the model ascomycete fungus Podospora anserina.</title>
        <authorList>
            <person name="Espagne E."/>
            <person name="Lespinet O."/>
            <person name="Malagnac F."/>
            <person name="Da Silva C."/>
            <person name="Jaillon O."/>
            <person name="Porcel B.M."/>
            <person name="Couloux A."/>
            <person name="Aury J.-M."/>
            <person name="Segurens B."/>
            <person name="Poulain J."/>
            <person name="Anthouard V."/>
            <person name="Grossetete S."/>
            <person name="Khalili H."/>
            <person name="Coppin E."/>
            <person name="Dequard-Chablat M."/>
            <person name="Picard M."/>
            <person name="Contamine V."/>
            <person name="Arnaise S."/>
            <person name="Bourdais A."/>
            <person name="Berteaux-Lecellier V."/>
            <person name="Gautheret D."/>
            <person name="de Vries R.P."/>
            <person name="Battaglia E."/>
            <person name="Coutinho P.M."/>
            <person name="Danchin E.G.J."/>
            <person name="Henrissat B."/>
            <person name="El Khoury R."/>
            <person name="Sainsard-Chanet A."/>
            <person name="Boivin A."/>
            <person name="Pinan-Lucarre B."/>
            <person name="Sellem C.H."/>
            <person name="Debuchy R."/>
            <person name="Wincker P."/>
            <person name="Weissenbach J."/>
            <person name="Silar P."/>
        </authorList>
    </citation>
    <scope>NUCLEOTIDE SEQUENCE [LARGE SCALE GENOMIC DNA]</scope>
    <source>
        <strain evidence="6">S / ATCC MYA-4624 / DSM 980 / FGSC 10383</strain>
        <strain evidence="4">S mat+</strain>
    </source>
</reference>
<keyword evidence="2" id="KW-0812">Transmembrane</keyword>
<keyword evidence="6" id="KW-1185">Reference proteome</keyword>
<dbReference type="HOGENOM" id="CLU_634794_0_0_1"/>
<dbReference type="FunCoup" id="B2ATB1">
    <property type="interactions" value="73"/>
</dbReference>
<dbReference type="RefSeq" id="XP_001906963.1">
    <property type="nucleotide sequence ID" value="XM_001906928.1"/>
</dbReference>
<dbReference type="eggNOG" id="ENOG502SSJB">
    <property type="taxonomic scope" value="Eukaryota"/>
</dbReference>
<dbReference type="AlphaFoldDB" id="B2ATB1"/>
<dbReference type="EMBL" id="FO904936">
    <property type="protein sequence ID" value="CDP23893.1"/>
    <property type="molecule type" value="Genomic_DNA"/>
</dbReference>
<sequence>MSKIAQTPAPIDTAVTAKQADSASKRLASHFYHQPIRTKAQILLSCLARPRPGRNVETGTAPQFNQAPTLNQANLFPPCHLRRSPRSQPQPHIPKMVPRIHTYRPLLRLAHRQIPAQPRPNLVAAVAFSTSRSTRNQPPPPPPPPPPSQTPSEPLPETIHISDASPPPPPQPLITKTIPNRRPNRRRLISRLLFAGTFLLLGTIGGSTLRLFISPPTPPTPDTDQDKYVISDLHSQASRLPIVQQLSSDPAWTSWEAYNTLPPSHRSQHITAHTLRGSRGVGGYQRIFHNASIGELVSVIFFGPATIGWPGVVHGGCLATILDESCGRAAFKQWGGLAGVTAKLNIEYKKATLANGFYIIRVRPRTEEELPERERGKRHYKSWVDAVIEEPATGHVTVKAEALFVGGKGNGKGEGKKMFSWGGKVQDAHAEF</sequence>
<dbReference type="InterPro" id="IPR029069">
    <property type="entry name" value="HotDog_dom_sf"/>
</dbReference>
<dbReference type="Proteomes" id="UP000001197">
    <property type="component" value="Chromosome 1"/>
</dbReference>
<evidence type="ECO:0000313" key="4">
    <source>
        <dbReference type="EMBL" id="CAP67634.1"/>
    </source>
</evidence>
<protein>
    <submittedName>
        <fullName evidence="4">Podospora anserina S mat+ genomic DNA chromosome 1, supercontig 4</fullName>
    </submittedName>
</protein>
<feature type="compositionally biased region" description="Pro residues" evidence="1">
    <location>
        <begin position="137"/>
        <end position="149"/>
    </location>
</feature>
<dbReference type="OrthoDB" id="506431at2759"/>
<reference evidence="4" key="2">
    <citation type="submission" date="2008-07" db="EMBL/GenBank/DDBJ databases">
        <authorList>
            <person name="Genoscope - CEA"/>
        </authorList>
    </citation>
    <scope>NUCLEOTIDE SEQUENCE</scope>
    <source>
        <strain evidence="4">S mat+</strain>
    </source>
</reference>
<evidence type="ECO:0000259" key="3">
    <source>
        <dbReference type="Pfam" id="PF03061"/>
    </source>
</evidence>
<dbReference type="Pfam" id="PF03061">
    <property type="entry name" value="4HBT"/>
    <property type="match status" value="1"/>
</dbReference>
<evidence type="ECO:0000313" key="5">
    <source>
        <dbReference type="EMBL" id="CDP23893.1"/>
    </source>
</evidence>
<dbReference type="VEuPathDB" id="FungiDB:PODANS_1_15250"/>
<dbReference type="PANTHER" id="PTHR47260">
    <property type="entry name" value="UPF0644 PROTEIN PB2B4.06"/>
    <property type="match status" value="1"/>
</dbReference>
<dbReference type="GeneID" id="6191232"/>